<keyword evidence="4 12" id="KW-0723">Serine/threonine-protein kinase</keyword>
<dbReference type="GO" id="GO:0106310">
    <property type="term" value="F:protein serine kinase activity"/>
    <property type="evidence" value="ECO:0007669"/>
    <property type="project" value="UniProtKB-UniRule"/>
</dbReference>
<dbReference type="PANTHER" id="PTHR45863">
    <property type="entry name" value="SERINE/THREONINE-PROTEIN KINASE BSK5"/>
    <property type="match status" value="1"/>
</dbReference>
<dbReference type="SUPFAM" id="SSF48452">
    <property type="entry name" value="TPR-like"/>
    <property type="match status" value="1"/>
</dbReference>
<evidence type="ECO:0000256" key="9">
    <source>
        <dbReference type="ARBA" id="ARBA00022840"/>
    </source>
</evidence>
<evidence type="ECO:0000256" key="5">
    <source>
        <dbReference type="ARBA" id="ARBA00022679"/>
    </source>
</evidence>
<comment type="subunit">
    <text evidence="12">Interacts with BRI1.</text>
</comment>
<comment type="subcellular location">
    <subcellularLocation>
        <location evidence="1 12">Cell membrane</location>
        <topology evidence="1 12">Lipid-anchor</topology>
    </subcellularLocation>
</comment>
<dbReference type="GO" id="GO:0009742">
    <property type="term" value="P:brassinosteroid mediated signaling pathway"/>
    <property type="evidence" value="ECO:0007669"/>
    <property type="project" value="UniProtKB-UniRule"/>
</dbReference>
<evidence type="ECO:0000256" key="11">
    <source>
        <dbReference type="ARBA" id="ARBA00023288"/>
    </source>
</evidence>
<evidence type="ECO:0000256" key="1">
    <source>
        <dbReference type="ARBA" id="ARBA00004193"/>
    </source>
</evidence>
<dbReference type="GO" id="GO:0005524">
    <property type="term" value="F:ATP binding"/>
    <property type="evidence" value="ECO:0007669"/>
    <property type="project" value="UniProtKB-UniRule"/>
</dbReference>
<dbReference type="Gene3D" id="1.10.510.10">
    <property type="entry name" value="Transferase(Phosphotransferase) domain 1"/>
    <property type="match status" value="1"/>
</dbReference>
<dbReference type="Gene3D" id="1.25.40.10">
    <property type="entry name" value="Tetratricopeptide repeat domain"/>
    <property type="match status" value="1"/>
</dbReference>
<dbReference type="InterPro" id="IPR058209">
    <property type="entry name" value="TPR_BSK1_C"/>
</dbReference>
<gene>
    <name evidence="15" type="ORF">TAV2_LOCUS417</name>
</gene>
<evidence type="ECO:0000256" key="8">
    <source>
        <dbReference type="ARBA" id="ARBA00022777"/>
    </source>
</evidence>
<dbReference type="EMBL" id="OU466857">
    <property type="protein sequence ID" value="CAH2039328.1"/>
    <property type="molecule type" value="Genomic_DNA"/>
</dbReference>
<evidence type="ECO:0000256" key="6">
    <source>
        <dbReference type="ARBA" id="ARBA00022707"/>
    </source>
</evidence>
<keyword evidence="8 12" id="KW-0418">Kinase</keyword>
<dbReference type="Proteomes" id="UP000836841">
    <property type="component" value="Chromosome 1"/>
</dbReference>
<dbReference type="Pfam" id="PF25575">
    <property type="entry name" value="TPR_BSK1_C"/>
    <property type="match status" value="1"/>
</dbReference>
<evidence type="ECO:0000256" key="10">
    <source>
        <dbReference type="ARBA" id="ARBA00023136"/>
    </source>
</evidence>
<dbReference type="InterPro" id="IPR045845">
    <property type="entry name" value="BSK"/>
</dbReference>
<evidence type="ECO:0000256" key="3">
    <source>
        <dbReference type="ARBA" id="ARBA00022475"/>
    </source>
</evidence>
<comment type="function">
    <text evidence="12">Serine/threonine kinase that acts as positive regulator of brassinosteroid (BR) signaling downstream of the receptor kinase BRI1.</text>
</comment>
<evidence type="ECO:0000256" key="4">
    <source>
        <dbReference type="ARBA" id="ARBA00022527"/>
    </source>
</evidence>
<evidence type="ECO:0000313" key="15">
    <source>
        <dbReference type="EMBL" id="CAH2039328.1"/>
    </source>
</evidence>
<sequence>MGGRSSKIATRCWNSSGETPLPDAPHVENEDKCEVTDLPSFREYTLEQLKIATSGFALENVVSEDGVTAPNVVYKGKLENHNKIAIKRFSRMAWPDPRQFLPMKWAMRLRVLLYLSEALEYCSNRGRTLYHDLNAYRVLFDEVTPETNRLPFLVYALSSTEAFRVLLKECNPRLSTFGLIKNSRAGKSYTTNLAFTPPEYLPTGKIASLRHFIPTKCALDLIRDRNVQTLIDSCLEGQYSDRDGTELVRMASTCLQYEARERPNIKVLGAALISLQKDTEVPSHVLMGLPQSGTFVSPLSPFGEACSRKDLNAVLEILDEIGYKDDEDVSRQLSFLWTDQMQEAVDSKIKGDIAFRRKEFSEAIEFYTQFLDLGMISATVYVRRSLSYLMSKMAKEALEDAMEAQGVSPVWYVALYLQSAALAALGMDKESQIALIEGSNLEARKISASTHK</sequence>
<dbReference type="AlphaFoldDB" id="A0AAU9RF43"/>
<keyword evidence="11 12" id="KW-0449">Lipoprotein</keyword>
<evidence type="ECO:0000256" key="2">
    <source>
        <dbReference type="ARBA" id="ARBA00008684"/>
    </source>
</evidence>
<evidence type="ECO:0000313" key="16">
    <source>
        <dbReference type="Proteomes" id="UP000836841"/>
    </source>
</evidence>
<comment type="similarity">
    <text evidence="2 12">Belongs to the protein kinase superfamily. Ser/Thr protein kinase family.</text>
</comment>
<keyword evidence="10 12" id="KW-0472">Membrane</keyword>
<evidence type="ECO:0000256" key="12">
    <source>
        <dbReference type="RuleBase" id="RU369005"/>
    </source>
</evidence>
<proteinExistence type="inferred from homology"/>
<dbReference type="EC" id="2.7.11.1" evidence="12"/>
<dbReference type="PANTHER" id="PTHR45863:SF13">
    <property type="entry name" value="SERINE_THREONINE-PROTEIN KINASE BSK4"/>
    <property type="match status" value="1"/>
</dbReference>
<dbReference type="GO" id="GO:0005886">
    <property type="term" value="C:plasma membrane"/>
    <property type="evidence" value="ECO:0007669"/>
    <property type="project" value="UniProtKB-SubCell"/>
</dbReference>
<accession>A0AAU9RF43</accession>
<keyword evidence="12" id="KW-1070">Brassinosteroid signaling pathway</keyword>
<reference evidence="15 16" key="1">
    <citation type="submission" date="2022-03" db="EMBL/GenBank/DDBJ databases">
        <authorList>
            <person name="Nunn A."/>
            <person name="Chopra R."/>
            <person name="Nunn A."/>
            <person name="Contreras Garrido A."/>
        </authorList>
    </citation>
    <scope>NUCLEOTIDE SEQUENCE [LARGE SCALE GENOMIC DNA]</scope>
</reference>
<dbReference type="InterPro" id="IPR011009">
    <property type="entry name" value="Kinase-like_dom_sf"/>
</dbReference>
<feature type="region of interest" description="Disordered" evidence="13">
    <location>
        <begin position="1"/>
        <end position="28"/>
    </location>
</feature>
<dbReference type="SUPFAM" id="SSF56112">
    <property type="entry name" value="Protein kinase-like (PK-like)"/>
    <property type="match status" value="1"/>
</dbReference>
<evidence type="ECO:0000259" key="14">
    <source>
        <dbReference type="Pfam" id="PF25575"/>
    </source>
</evidence>
<comment type="catalytic activity">
    <reaction evidence="12">
        <text>L-threonyl-[protein] + ATP = O-phospho-L-threonyl-[protein] + ADP + H(+)</text>
        <dbReference type="Rhea" id="RHEA:46608"/>
        <dbReference type="Rhea" id="RHEA-COMP:11060"/>
        <dbReference type="Rhea" id="RHEA-COMP:11605"/>
        <dbReference type="ChEBI" id="CHEBI:15378"/>
        <dbReference type="ChEBI" id="CHEBI:30013"/>
        <dbReference type="ChEBI" id="CHEBI:30616"/>
        <dbReference type="ChEBI" id="CHEBI:61977"/>
        <dbReference type="ChEBI" id="CHEBI:456216"/>
        <dbReference type="EC" id="2.7.11.1"/>
    </reaction>
</comment>
<keyword evidence="16" id="KW-1185">Reference proteome</keyword>
<name>A0AAU9RF43_THLAR</name>
<dbReference type="InterPro" id="IPR011990">
    <property type="entry name" value="TPR-like_helical_dom_sf"/>
</dbReference>
<comment type="catalytic activity">
    <reaction evidence="12">
        <text>L-seryl-[protein] + ATP = O-phospho-L-seryl-[protein] + ADP + H(+)</text>
        <dbReference type="Rhea" id="RHEA:17989"/>
        <dbReference type="Rhea" id="RHEA-COMP:9863"/>
        <dbReference type="Rhea" id="RHEA-COMP:11604"/>
        <dbReference type="ChEBI" id="CHEBI:15378"/>
        <dbReference type="ChEBI" id="CHEBI:29999"/>
        <dbReference type="ChEBI" id="CHEBI:30616"/>
        <dbReference type="ChEBI" id="CHEBI:83421"/>
        <dbReference type="ChEBI" id="CHEBI:456216"/>
        <dbReference type="EC" id="2.7.11.1"/>
    </reaction>
</comment>
<organism evidence="15 16">
    <name type="scientific">Thlaspi arvense</name>
    <name type="common">Field penny-cress</name>
    <dbReference type="NCBI Taxonomy" id="13288"/>
    <lineage>
        <taxon>Eukaryota</taxon>
        <taxon>Viridiplantae</taxon>
        <taxon>Streptophyta</taxon>
        <taxon>Embryophyta</taxon>
        <taxon>Tracheophyta</taxon>
        <taxon>Spermatophyta</taxon>
        <taxon>Magnoliopsida</taxon>
        <taxon>eudicotyledons</taxon>
        <taxon>Gunneridae</taxon>
        <taxon>Pentapetalae</taxon>
        <taxon>rosids</taxon>
        <taxon>malvids</taxon>
        <taxon>Brassicales</taxon>
        <taxon>Brassicaceae</taxon>
        <taxon>Thlaspideae</taxon>
        <taxon>Thlaspi</taxon>
    </lineage>
</organism>
<protein>
    <recommendedName>
        <fullName evidence="12">Serine/threonine-protein kinase BSK</fullName>
        <ecNumber evidence="12">2.7.11.1</ecNumber>
    </recommendedName>
    <alternativeName>
        <fullName evidence="12">Brassinosteroid-signaling kinase</fullName>
    </alternativeName>
</protein>
<evidence type="ECO:0000256" key="7">
    <source>
        <dbReference type="ARBA" id="ARBA00022741"/>
    </source>
</evidence>
<feature type="domain" description="Serine/threonine-protein kinase BSK1-like TPR repeats" evidence="14">
    <location>
        <begin position="304"/>
        <end position="419"/>
    </location>
</feature>
<keyword evidence="5 12" id="KW-0808">Transferase</keyword>
<keyword evidence="6 12" id="KW-0519">Myristate</keyword>
<keyword evidence="7 12" id="KW-0547">Nucleotide-binding</keyword>
<evidence type="ECO:0000256" key="13">
    <source>
        <dbReference type="SAM" id="MobiDB-lite"/>
    </source>
</evidence>
<keyword evidence="9 12" id="KW-0067">ATP-binding</keyword>
<dbReference type="GO" id="GO:0004674">
    <property type="term" value="F:protein serine/threonine kinase activity"/>
    <property type="evidence" value="ECO:0007669"/>
    <property type="project" value="UniProtKB-UniRule"/>
</dbReference>
<keyword evidence="3 12" id="KW-1003">Cell membrane</keyword>